<feature type="region of interest" description="Disordered" evidence="1">
    <location>
        <begin position="1443"/>
        <end position="1463"/>
    </location>
</feature>
<feature type="region of interest" description="Disordered" evidence="1">
    <location>
        <begin position="137"/>
        <end position="171"/>
    </location>
</feature>
<feature type="compositionally biased region" description="Acidic residues" evidence="1">
    <location>
        <begin position="953"/>
        <end position="972"/>
    </location>
</feature>
<feature type="compositionally biased region" description="Low complexity" evidence="1">
    <location>
        <begin position="200"/>
        <end position="209"/>
    </location>
</feature>
<feature type="region of interest" description="Disordered" evidence="1">
    <location>
        <begin position="1704"/>
        <end position="1734"/>
    </location>
</feature>
<feature type="region of interest" description="Disordered" evidence="1">
    <location>
        <begin position="945"/>
        <end position="981"/>
    </location>
</feature>
<reference evidence="2" key="1">
    <citation type="submission" date="2021-07" db="EMBL/GenBank/DDBJ databases">
        <authorList>
            <person name="Durling M."/>
        </authorList>
    </citation>
    <scope>NUCLEOTIDE SEQUENCE</scope>
</reference>
<feature type="region of interest" description="Disordered" evidence="1">
    <location>
        <begin position="1380"/>
        <end position="1409"/>
    </location>
</feature>
<feature type="compositionally biased region" description="Polar residues" evidence="1">
    <location>
        <begin position="1037"/>
        <end position="1049"/>
    </location>
</feature>
<evidence type="ECO:0000313" key="2">
    <source>
        <dbReference type="EMBL" id="CAG8981216.1"/>
    </source>
</evidence>
<feature type="region of interest" description="Disordered" evidence="1">
    <location>
        <begin position="200"/>
        <end position="307"/>
    </location>
</feature>
<evidence type="ECO:0000256" key="1">
    <source>
        <dbReference type="SAM" id="MobiDB-lite"/>
    </source>
</evidence>
<keyword evidence="3" id="KW-1185">Reference proteome</keyword>
<feature type="compositionally biased region" description="Polar residues" evidence="1">
    <location>
        <begin position="214"/>
        <end position="223"/>
    </location>
</feature>
<dbReference type="OrthoDB" id="3548913at2759"/>
<feature type="compositionally biased region" description="Basic residues" evidence="1">
    <location>
        <begin position="1526"/>
        <end position="1538"/>
    </location>
</feature>
<evidence type="ECO:0000313" key="3">
    <source>
        <dbReference type="Proteomes" id="UP000701801"/>
    </source>
</evidence>
<accession>A0A9N9M184</accession>
<feature type="compositionally biased region" description="Polar residues" evidence="1">
    <location>
        <begin position="1005"/>
        <end position="1019"/>
    </location>
</feature>
<feature type="compositionally biased region" description="Basic and acidic residues" evidence="1">
    <location>
        <begin position="1539"/>
        <end position="1568"/>
    </location>
</feature>
<feature type="region of interest" description="Disordered" evidence="1">
    <location>
        <begin position="1653"/>
        <end position="1689"/>
    </location>
</feature>
<proteinExistence type="predicted"/>
<protein>
    <submittedName>
        <fullName evidence="2">Uncharacterized protein</fullName>
    </submittedName>
</protein>
<feature type="compositionally biased region" description="Polar residues" evidence="1">
    <location>
        <begin position="1724"/>
        <end position="1733"/>
    </location>
</feature>
<dbReference type="Proteomes" id="UP000701801">
    <property type="component" value="Unassembled WGS sequence"/>
</dbReference>
<feature type="region of interest" description="Disordered" evidence="1">
    <location>
        <begin position="1005"/>
        <end position="1082"/>
    </location>
</feature>
<name>A0A9N9M184_9HELO</name>
<dbReference type="PANTHER" id="PTHR42064">
    <property type="entry name" value="YALI0F28677P"/>
    <property type="match status" value="1"/>
</dbReference>
<feature type="compositionally biased region" description="Low complexity" evidence="1">
    <location>
        <begin position="243"/>
        <end position="252"/>
    </location>
</feature>
<dbReference type="EMBL" id="CAJVRM010000460">
    <property type="protein sequence ID" value="CAG8981216.1"/>
    <property type="molecule type" value="Genomic_DNA"/>
</dbReference>
<feature type="compositionally biased region" description="Polar residues" evidence="1">
    <location>
        <begin position="1396"/>
        <end position="1409"/>
    </location>
</feature>
<dbReference type="PANTHER" id="PTHR42064:SF1">
    <property type="entry name" value="YALI0F28677P"/>
    <property type="match status" value="1"/>
</dbReference>
<comment type="caution">
    <text evidence="2">The sequence shown here is derived from an EMBL/GenBank/DDBJ whole genome shotgun (WGS) entry which is preliminary data.</text>
</comment>
<sequence>MPAIDLPPGASPSAIQRYRQPTSHRLHQTRPRLLALLSFSAATAHSIPYQSTTITLQTGANLDGTIYSWPLTVAATVPATVPATVEPQLSQHLPLIRKAEPAVIPPPSTQHIQAIAQASAPAPAASFPRQLHCTALTTPHHHNNLPSTTIHSLLPSPSPSPSPNITSEPPSLCHLEAHKLEIASRPAPDGAMIHMQRSLSLPGPAHASPPASPTITQVSSRSPTPSPLESHVIVPPRLHRYSSRSPSRPPTSYKEAPTERERNRSATRTNTNTSTSARRASPSPAPEKREKSQSSRQPKEIIARAPSPVKLPYRPLLQDISQYSNPQIAVLTASTASTTLEELAHLVRLSTYQEKKRTHSRVRLQRSLVSTALSARLARCGELAHRTLVDNFRGDEKKSFATLYNAIHDVRNSCDATRRYALLEPDLDGVRPTMSNGEETGSLSTFMHEIPRRSRETLIRFLTQIRTNPDYLASRLSCLSPSELSALTVFHQGLEPMDSVLPFHTRSKAHMASNHRNSSQTSPTAVERLLSFQRHDPLSALIHTCFANSAGPDSLEDLRRTDVWATACAKLITDKKTGLDAFICSVLNVWTSMRDWSGRSNMEWYLMKILEDGAFLLEKAEDQAGTRIHVEPRNAKDSIAADEFYTAAVQGLFEIVDDPGAGGIPEGLLELGNAILRKLEPKAHAPTKVFLVSKCLFSTFLLNAIIHPEAYGMMSEYHITEYGRQKILKEVAMRASKYVVDLVWQKASIPLPIKGHIERILSRFRSSRTSKSKAKLLPARSITSLRETVEVHPYLVLGPSDLVTIVNALFPERRSASSTLARDIHGLRSSASSISGMSSMTASIPISTPRHAFDNQSVISTSGSSVISDITTSREPLLDDGSSAINRYSSAQTQRSSFYEDDAFELRVALEEMTQTLGFDGATATCHPCAENWAVLFISPDGQGLSTQMLHDPEDDAEEEEFTASSDSEDDTYSSRPDLDKDYHQLRDSILKLVEDYEIPHSLNSRAESKTFSNRTSALESPRKKQRSRPGSLAKPQPQSRNPYRNLEQSPVPERSSKLPESKSTRPRTDSDSGSRQSEDDTPSVLIAMLEAAESQCKAQSDFVNAHLYWKTLNQLHQISSPSLKRDGYASLLNIFSRGPRDSIRRSASAIEEYEAWVVWLKQSQERHDVTIESMMKRLKALRDKMWYVTDVRNSAAYEGARNIAVALKCMASPKKASYLPPASMRPRNTSKTAANNFLLKTEAQVMDMMAAIDEQGGPNKLSDEQADKTLRWLSQFGIENFCKGEERIHRFSLEIESCINKLVGDNLMEGPVLWSSELYYRDKRILDSGRQKGDLYINGLGSLNISGDEPSDPEAGRRSLRSKESFVRPGLRDLRAMSARNHSQQSFDSGRFSMSRMSTGTGAPSTQGDLMDSQDYFGMASPVLTIDSATTFWSPFQTRAQSPTTSISSARPGTASSSTNETVMMREERASQAKQKFLVDLKQTLTSLLLSDLGMLVFARGSETDSWFAGDLGQHCMERRERTDRKLRRKNKRRTLEKKKSFRDLRGAQKGDLPGERPEAYLERLDRISPNSTRASSDRGSVDLQAEGSSTCETAARISRKQIPKDQDSPDFPYRQAFQRLLRMFSVHPNPYAKLNALFELEHLIIAFLTPSGPRRPRLRQDTLTAAPPPEARHINAFGHSDTNTTTPRAKNLEEAIDNCKERRSQALNQPDPSSPVHRSNDRSSNNPTPASTDMIVDVLQDLFRDPDIRPKTLFRDLQFIASFVPASVLDKTERGKAFWDAGLAALGLKQDVCRTLIEIADEVVVHYTQTRKTTTSSPEPLPPTTSSGELMKYSMQDAAQMWTITAKEGDPVAERELAIFYLTHPELVERVTAPLSKPRETFKAQVMEMHGGGNTGKEERDRERSDPATMCVAYHWMELSALGGDVLAKTYLRQREELNAIP</sequence>
<feature type="region of interest" description="Disordered" evidence="1">
    <location>
        <begin position="1522"/>
        <end position="1591"/>
    </location>
</feature>
<gene>
    <name evidence="2" type="ORF">HYALB_00012545</name>
</gene>
<feature type="compositionally biased region" description="Basic and acidic residues" evidence="1">
    <location>
        <begin position="1055"/>
        <end position="1079"/>
    </location>
</feature>
<organism evidence="2 3">
    <name type="scientific">Hymenoscyphus albidus</name>
    <dbReference type="NCBI Taxonomy" id="595503"/>
    <lineage>
        <taxon>Eukaryota</taxon>
        <taxon>Fungi</taxon>
        <taxon>Dikarya</taxon>
        <taxon>Ascomycota</taxon>
        <taxon>Pezizomycotina</taxon>
        <taxon>Leotiomycetes</taxon>
        <taxon>Helotiales</taxon>
        <taxon>Helotiaceae</taxon>
        <taxon>Hymenoscyphus</taxon>
    </lineage>
</organism>
<feature type="compositionally biased region" description="Basic and acidic residues" evidence="1">
    <location>
        <begin position="286"/>
        <end position="302"/>
    </location>
</feature>
<feature type="compositionally biased region" description="Low complexity" evidence="1">
    <location>
        <begin position="145"/>
        <end position="155"/>
    </location>
</feature>
<feature type="compositionally biased region" description="Low complexity" evidence="1">
    <location>
        <begin position="266"/>
        <end position="282"/>
    </location>
</feature>